<organism evidence="1 2">
    <name type="scientific">Tagetes erecta</name>
    <name type="common">African marigold</name>
    <dbReference type="NCBI Taxonomy" id="13708"/>
    <lineage>
        <taxon>Eukaryota</taxon>
        <taxon>Viridiplantae</taxon>
        <taxon>Streptophyta</taxon>
        <taxon>Embryophyta</taxon>
        <taxon>Tracheophyta</taxon>
        <taxon>Spermatophyta</taxon>
        <taxon>Magnoliopsida</taxon>
        <taxon>eudicotyledons</taxon>
        <taxon>Gunneridae</taxon>
        <taxon>Pentapetalae</taxon>
        <taxon>asterids</taxon>
        <taxon>campanulids</taxon>
        <taxon>Asterales</taxon>
        <taxon>Asteraceae</taxon>
        <taxon>Asteroideae</taxon>
        <taxon>Heliantheae alliance</taxon>
        <taxon>Tageteae</taxon>
        <taxon>Tagetes</taxon>
    </lineage>
</organism>
<evidence type="ECO:0000313" key="2">
    <source>
        <dbReference type="Proteomes" id="UP001229421"/>
    </source>
</evidence>
<dbReference type="EMBL" id="JAUHHV010000005">
    <property type="protein sequence ID" value="KAK1423895.1"/>
    <property type="molecule type" value="Genomic_DNA"/>
</dbReference>
<protein>
    <submittedName>
        <fullName evidence="1">Uncharacterized protein</fullName>
    </submittedName>
</protein>
<dbReference type="AlphaFoldDB" id="A0AAD8KQJ6"/>
<reference evidence="1" key="1">
    <citation type="journal article" date="2023" name="bioRxiv">
        <title>Improved chromosome-level genome assembly for marigold (Tagetes erecta).</title>
        <authorList>
            <person name="Jiang F."/>
            <person name="Yuan L."/>
            <person name="Wang S."/>
            <person name="Wang H."/>
            <person name="Xu D."/>
            <person name="Wang A."/>
            <person name="Fan W."/>
        </authorList>
    </citation>
    <scope>NUCLEOTIDE SEQUENCE</scope>
    <source>
        <strain evidence="1">WSJ</strain>
        <tissue evidence="1">Leaf</tissue>
    </source>
</reference>
<sequence length="301" mass="34643">MRCFGDIWIIDLCPKRYGVGLWNHPAQYFDSWLDKLGFVEMVNKAYREAEVSGPPDRRLMLRLKAVKETLTERLQKLIPLVVGKEQYAFLAGRYILEGSLVVNEVYFRAKREKIRWASRSYGAIGLGVVFHQLERLFCWTRMSEKYIDGVNGVGWAWNWKHTLAQGVELQQQFQAAHRRIRRTLGGRILFSSSCRRFICCCDLIVLSLRFCFSGDFFLSSMVVWSASLVRLRFSVLALLFCESCSLDLGYLLAVVLNSHLNFPVAATQQFAATFLARLLQRNGQKGLERCGDGGMRHRHLI</sequence>
<evidence type="ECO:0000313" key="1">
    <source>
        <dbReference type="EMBL" id="KAK1423895.1"/>
    </source>
</evidence>
<dbReference type="Proteomes" id="UP001229421">
    <property type="component" value="Unassembled WGS sequence"/>
</dbReference>
<name>A0AAD8KQJ6_TARER</name>
<proteinExistence type="predicted"/>
<keyword evidence="2" id="KW-1185">Reference proteome</keyword>
<accession>A0AAD8KQJ6</accession>
<comment type="caution">
    <text evidence="1">The sequence shown here is derived from an EMBL/GenBank/DDBJ whole genome shotgun (WGS) entry which is preliminary data.</text>
</comment>
<gene>
    <name evidence="1" type="ORF">QVD17_19204</name>
</gene>